<dbReference type="Proteomes" id="UP001163324">
    <property type="component" value="Chromosome 3"/>
</dbReference>
<evidence type="ECO:0000313" key="1">
    <source>
        <dbReference type="EMBL" id="KAI9901276.1"/>
    </source>
</evidence>
<organism evidence="1 2">
    <name type="scientific">Trichothecium roseum</name>
    <dbReference type="NCBI Taxonomy" id="47278"/>
    <lineage>
        <taxon>Eukaryota</taxon>
        <taxon>Fungi</taxon>
        <taxon>Dikarya</taxon>
        <taxon>Ascomycota</taxon>
        <taxon>Pezizomycotina</taxon>
        <taxon>Sordariomycetes</taxon>
        <taxon>Hypocreomycetidae</taxon>
        <taxon>Hypocreales</taxon>
        <taxon>Hypocreales incertae sedis</taxon>
        <taxon>Trichothecium</taxon>
    </lineage>
</organism>
<proteinExistence type="predicted"/>
<sequence length="511" mass="54489">MSSNPFRKAAGAQVGSQFAASDALHLDTMPASALPPPKTSFRADDYNHGDDDDGGSAVDGAPGKKKVVKKVRVLSPPPLSPDSPEWPYMASSHMNPGGEAAIPRHRDPFGISVPDSDNATLNTPTATPPPVSREPPANPFSKTLRDLEGQRQEQIQEEVLENQRREEGAVLKAARGSINVDAFHRLLMTGDSGVDGHGKNPRVSNRADETQAVDTARDAEVAAVREKEETDGSESSSSTRPAKSKKPPPPPPSSRHGKAIKDREAQQKGLGEPGKPRRSLPPDPQTPTGETASTPPAVASPGEQQSLPKKPVPAPPPRRTPGRPESKMYEPSAMSQALRGYEDEAPSRSSTESISRSNSARQSNKIPAPPPPRRQHMANRPSSQQASPTSSTFRDSHLAQDNLSSPPEAAKPPRPPPARNLSHRRPPSVSSIEASSRNVSSEIPRSALQPPPPPPPSRKRESSKGSIDSTRRRISSDRVPMAEEEAGAGGSILADLDALRREVDALRGKAG</sequence>
<comment type="caution">
    <text evidence="1">The sequence shown here is derived from an EMBL/GenBank/DDBJ whole genome shotgun (WGS) entry which is preliminary data.</text>
</comment>
<reference evidence="1" key="1">
    <citation type="submission" date="2022-10" db="EMBL/GenBank/DDBJ databases">
        <title>Complete Genome of Trichothecium roseum strain YXFP-22015, a Plant Pathogen Isolated from Citrus.</title>
        <authorList>
            <person name="Wang Y."/>
            <person name="Zhu L."/>
        </authorList>
    </citation>
    <scope>NUCLEOTIDE SEQUENCE</scope>
    <source>
        <strain evidence="1">YXFP-22015</strain>
    </source>
</reference>
<dbReference type="EMBL" id="CM047942">
    <property type="protein sequence ID" value="KAI9901276.1"/>
    <property type="molecule type" value="Genomic_DNA"/>
</dbReference>
<protein>
    <submittedName>
        <fullName evidence="1">Uncharacterized protein</fullName>
    </submittedName>
</protein>
<name>A0ACC0V4G2_9HYPO</name>
<evidence type="ECO:0000313" key="2">
    <source>
        <dbReference type="Proteomes" id="UP001163324"/>
    </source>
</evidence>
<keyword evidence="2" id="KW-1185">Reference proteome</keyword>
<accession>A0ACC0V4G2</accession>
<gene>
    <name evidence="1" type="ORF">N3K66_003093</name>
</gene>